<accession>A0A0P9AG53</accession>
<reference evidence="1 2" key="1">
    <citation type="submission" date="2015-09" db="EMBL/GenBank/DDBJ databases">
        <title>Genome sequence of Oxobacter pfennigii DSM 3222.</title>
        <authorList>
            <person name="Poehlein A."/>
            <person name="Bengelsdorf F.R."/>
            <person name="Schiel-Bengelsdorf B."/>
            <person name="Duerre P."/>
            <person name="Daniel R."/>
        </authorList>
    </citation>
    <scope>NUCLEOTIDE SEQUENCE [LARGE SCALE GENOMIC DNA]</scope>
    <source>
        <strain evidence="1 2">DSM 3222</strain>
    </source>
</reference>
<dbReference type="SUPFAM" id="SSF159501">
    <property type="entry name" value="EreA/ChaN-like"/>
    <property type="match status" value="1"/>
</dbReference>
<keyword evidence="2" id="KW-1185">Reference proteome</keyword>
<comment type="caution">
    <text evidence="1">The sequence shown here is derived from an EMBL/GenBank/DDBJ whole genome shotgun (WGS) entry which is preliminary data.</text>
</comment>
<name>A0A0P9AG53_9CLOT</name>
<dbReference type="RefSeq" id="WP_054875553.1">
    <property type="nucleotide sequence ID" value="NZ_LKET01000032.1"/>
</dbReference>
<protein>
    <recommendedName>
        <fullName evidence="3">Erythromycin esterase</fullName>
    </recommendedName>
</protein>
<evidence type="ECO:0008006" key="3">
    <source>
        <dbReference type="Google" id="ProtNLM"/>
    </source>
</evidence>
<gene>
    <name evidence="1" type="ORF">OXPF_25450</name>
</gene>
<dbReference type="OrthoDB" id="9810066at2"/>
<evidence type="ECO:0000313" key="2">
    <source>
        <dbReference type="Proteomes" id="UP000050326"/>
    </source>
</evidence>
<dbReference type="Gene3D" id="3.40.1660.10">
    <property type="entry name" value="EreA-like (biosynthetic domain)"/>
    <property type="match status" value="1"/>
</dbReference>
<dbReference type="AlphaFoldDB" id="A0A0P9AG53"/>
<dbReference type="Proteomes" id="UP000050326">
    <property type="component" value="Unassembled WGS sequence"/>
</dbReference>
<organism evidence="1 2">
    <name type="scientific">Oxobacter pfennigii</name>
    <dbReference type="NCBI Taxonomy" id="36849"/>
    <lineage>
        <taxon>Bacteria</taxon>
        <taxon>Bacillati</taxon>
        <taxon>Bacillota</taxon>
        <taxon>Clostridia</taxon>
        <taxon>Eubacteriales</taxon>
        <taxon>Clostridiaceae</taxon>
        <taxon>Oxobacter</taxon>
    </lineage>
</organism>
<dbReference type="STRING" id="36849.OXPF_25450"/>
<sequence>MFKESNIMNFFLQKRFSTKHKTEKFIGWARENAVMFDYLDGMNADIEKLSVLDNLLADKRVVYLGEEDHWIHEKNQYRILMLRYLFSRGWRYVGEELGWSDGIRISRYLETGDLSHLDRIATFGYRGDVREDREDKPTGILKDSSDNYPVEEFKAEQIRFIKALKNINGNCLEGSRRIHFFGFDVNAVPGGGYKDIQELLSSVQNLSALSELQKL</sequence>
<proteinExistence type="predicted"/>
<evidence type="ECO:0000313" key="1">
    <source>
        <dbReference type="EMBL" id="KPU44375.1"/>
    </source>
</evidence>
<dbReference type="EMBL" id="LKET01000032">
    <property type="protein sequence ID" value="KPU44375.1"/>
    <property type="molecule type" value="Genomic_DNA"/>
</dbReference>